<dbReference type="PANTHER" id="PTHR36509:SF2">
    <property type="entry name" value="BLL3101 PROTEIN"/>
    <property type="match status" value="1"/>
</dbReference>
<dbReference type="AlphaFoldDB" id="A0A926NVE7"/>
<protein>
    <submittedName>
        <fullName evidence="4">DUF1254 domain-containing protein</fullName>
    </submittedName>
</protein>
<dbReference type="InterPro" id="IPR010621">
    <property type="entry name" value="DUF1214"/>
</dbReference>
<feature type="chain" id="PRO_5037043502" evidence="1">
    <location>
        <begin position="22"/>
        <end position="468"/>
    </location>
</feature>
<feature type="domain" description="DUF1254" evidence="3">
    <location>
        <begin position="67"/>
        <end position="199"/>
    </location>
</feature>
<dbReference type="PANTHER" id="PTHR36509">
    <property type="entry name" value="BLL3101 PROTEIN"/>
    <property type="match status" value="1"/>
</dbReference>
<dbReference type="Gene3D" id="2.60.120.600">
    <property type="entry name" value="Domain of unknown function DUF1214, C-terminal domain"/>
    <property type="match status" value="1"/>
</dbReference>
<gene>
    <name evidence="4" type="ORF">HK439_06745</name>
</gene>
<dbReference type="InterPro" id="IPR037050">
    <property type="entry name" value="DUF1254_sf"/>
</dbReference>
<name>A0A926NVE7_9HYPH</name>
<evidence type="ECO:0000259" key="2">
    <source>
        <dbReference type="Pfam" id="PF06742"/>
    </source>
</evidence>
<organism evidence="4 5">
    <name type="scientific">Roseibium aggregatum</name>
    <dbReference type="NCBI Taxonomy" id="187304"/>
    <lineage>
        <taxon>Bacteria</taxon>
        <taxon>Pseudomonadati</taxon>
        <taxon>Pseudomonadota</taxon>
        <taxon>Alphaproteobacteria</taxon>
        <taxon>Hyphomicrobiales</taxon>
        <taxon>Stappiaceae</taxon>
        <taxon>Roseibium</taxon>
    </lineage>
</organism>
<evidence type="ECO:0000313" key="5">
    <source>
        <dbReference type="Proteomes" id="UP000598467"/>
    </source>
</evidence>
<dbReference type="Gene3D" id="2.60.40.1610">
    <property type="entry name" value="Domain of unknown function DUF1254"/>
    <property type="match status" value="1"/>
</dbReference>
<dbReference type="RefSeq" id="WP_190290624.1">
    <property type="nucleotide sequence ID" value="NZ_JABFCZ010000006.1"/>
</dbReference>
<dbReference type="Pfam" id="PF06863">
    <property type="entry name" value="DUF1254"/>
    <property type="match status" value="1"/>
</dbReference>
<sequence length="468" mass="50655">MKRSVWLAIAGLVAFSAGAKAADLPSNDEIKSIAEEAVVYGLPMVMDYGIMYEYAVARGGSQYKAPFNQLYNDAQVFTPEDTSVPTPNSDTPYSMIWMDLRAEPMVLCVPEIEKDRYYSIMLNSQYTFNFGYIGSRATGNGAGCYAVAGPGWSGDTPRGIEKVFVSETEFALAVYRTQLIGPGDIDNVKAIQAKYQAKPLSEFLGTPAPAAAPAVDWPKIDKAAGRANPFGYLAFILQFCPDSGPAAVEKPLRARFASIGIVPGQLFSTEGWSDDQKAALVEGMKAGKAAVEDKVKGIGESVNSWRISKGLFGTRDMLKGDYALRAAAAVAGILGNDSDEALYPMTRWDGSGQLLEGSNSYVLTFPADGLPPVNAFWSVTMYDGKDQLLVENPINRYLINSPMLPDLQKNADGSLSLYIQHAEPTDPKAKANWLPAPEGEIYLVMRLYWPKASGLDGSWKPPAIAKAE</sequence>
<keyword evidence="1" id="KW-0732">Signal</keyword>
<dbReference type="InterPro" id="IPR010679">
    <property type="entry name" value="DUF1254"/>
</dbReference>
<proteinExistence type="predicted"/>
<evidence type="ECO:0000256" key="1">
    <source>
        <dbReference type="SAM" id="SignalP"/>
    </source>
</evidence>
<dbReference type="SUPFAM" id="SSF160935">
    <property type="entry name" value="VPA0735-like"/>
    <property type="match status" value="1"/>
</dbReference>
<dbReference type="InterPro" id="IPR037049">
    <property type="entry name" value="DUF1214_C_sf"/>
</dbReference>
<feature type="signal peptide" evidence="1">
    <location>
        <begin position="1"/>
        <end position="21"/>
    </location>
</feature>
<dbReference type="Proteomes" id="UP000598467">
    <property type="component" value="Unassembled WGS sequence"/>
</dbReference>
<evidence type="ECO:0000313" key="4">
    <source>
        <dbReference type="EMBL" id="MBD1545954.1"/>
    </source>
</evidence>
<feature type="domain" description="DUF1214" evidence="2">
    <location>
        <begin position="340"/>
        <end position="451"/>
    </location>
</feature>
<accession>A0A926NVE7</accession>
<comment type="caution">
    <text evidence="4">The sequence shown here is derived from an EMBL/GenBank/DDBJ whole genome shotgun (WGS) entry which is preliminary data.</text>
</comment>
<dbReference type="EMBL" id="JABFCZ010000006">
    <property type="protein sequence ID" value="MBD1545954.1"/>
    <property type="molecule type" value="Genomic_DNA"/>
</dbReference>
<evidence type="ECO:0000259" key="3">
    <source>
        <dbReference type="Pfam" id="PF06863"/>
    </source>
</evidence>
<dbReference type="Pfam" id="PF06742">
    <property type="entry name" value="DUF1214"/>
    <property type="match status" value="1"/>
</dbReference>
<reference evidence="4" key="1">
    <citation type="submission" date="2020-05" db="EMBL/GenBank/DDBJ databases">
        <title>Identification of trans-AT polyketide cluster in two marine bacteria, producers of a novel glutaramide-containing polyketide sesbanimide D and analogs.</title>
        <authorList>
            <person name="Kacar D."/>
            <person name="Rodriguez P."/>
            <person name="Canedo L."/>
            <person name="Gonzalez E."/>
            <person name="Galan B."/>
            <person name="De La Calle F."/>
            <person name="Garcia J.L."/>
        </authorList>
    </citation>
    <scope>NUCLEOTIDE SEQUENCE</scope>
    <source>
        <strain evidence="4">PHM038</strain>
    </source>
</reference>